<dbReference type="EMBL" id="BEXT01000001">
    <property type="protein sequence ID" value="GBC62731.1"/>
    <property type="molecule type" value="Genomic_DNA"/>
</dbReference>
<dbReference type="AlphaFoldDB" id="A0A401G0J1"/>
<feature type="domain" description="Amidohydrolase-related" evidence="9">
    <location>
        <begin position="63"/>
        <end position="332"/>
    </location>
</feature>
<organism evidence="11 12">
    <name type="scientific">Desulfonema ishimotonii</name>
    <dbReference type="NCBI Taxonomy" id="45657"/>
    <lineage>
        <taxon>Bacteria</taxon>
        <taxon>Pseudomonadati</taxon>
        <taxon>Thermodesulfobacteriota</taxon>
        <taxon>Desulfobacteria</taxon>
        <taxon>Desulfobacterales</taxon>
        <taxon>Desulfococcaceae</taxon>
        <taxon>Desulfonema</taxon>
    </lineage>
</organism>
<dbReference type="InterPro" id="IPR026912">
    <property type="entry name" value="Adenine_deam_C"/>
</dbReference>
<dbReference type="Proteomes" id="UP000288096">
    <property type="component" value="Unassembled WGS sequence"/>
</dbReference>
<comment type="similarity">
    <text evidence="2 8">Belongs to the metallo-dependent hydrolases superfamily. Adenine deaminase family.</text>
</comment>
<dbReference type="CDD" id="cd01295">
    <property type="entry name" value="AdeC"/>
    <property type="match status" value="1"/>
</dbReference>
<comment type="catalytic activity">
    <reaction evidence="6 8">
        <text>adenine + H2O + H(+) = hypoxanthine + NH4(+)</text>
        <dbReference type="Rhea" id="RHEA:23688"/>
        <dbReference type="ChEBI" id="CHEBI:15377"/>
        <dbReference type="ChEBI" id="CHEBI:15378"/>
        <dbReference type="ChEBI" id="CHEBI:16708"/>
        <dbReference type="ChEBI" id="CHEBI:17368"/>
        <dbReference type="ChEBI" id="CHEBI:28938"/>
        <dbReference type="EC" id="3.5.4.2"/>
    </reaction>
</comment>
<evidence type="ECO:0000256" key="1">
    <source>
        <dbReference type="ARBA" id="ARBA00001936"/>
    </source>
</evidence>
<keyword evidence="12" id="KW-1185">Reference proteome</keyword>
<dbReference type="HAMAP" id="MF_01518">
    <property type="entry name" value="Adenine_deamin"/>
    <property type="match status" value="1"/>
</dbReference>
<evidence type="ECO:0000256" key="2">
    <source>
        <dbReference type="ARBA" id="ARBA00006773"/>
    </source>
</evidence>
<accession>A0A401G0J1</accession>
<comment type="caution">
    <text evidence="11">The sequence shown here is derived from an EMBL/GenBank/DDBJ whole genome shotgun (WGS) entry which is preliminary data.</text>
</comment>
<feature type="domain" description="Adenine deaminase C-terminal" evidence="10">
    <location>
        <begin position="395"/>
        <end position="562"/>
    </location>
</feature>
<dbReference type="FunFam" id="3.20.20.140:FF:000016">
    <property type="entry name" value="Adenine deaminase"/>
    <property type="match status" value="1"/>
</dbReference>
<dbReference type="OrthoDB" id="9775607at2"/>
<evidence type="ECO:0000313" key="11">
    <source>
        <dbReference type="EMBL" id="GBC62731.1"/>
    </source>
</evidence>
<dbReference type="InterPro" id="IPR011059">
    <property type="entry name" value="Metal-dep_hydrolase_composite"/>
</dbReference>
<keyword evidence="5 8" id="KW-0464">Manganese</keyword>
<gene>
    <name evidence="8" type="primary">ade</name>
    <name evidence="11" type="ORF">DENIS_3708</name>
</gene>
<dbReference type="NCBIfam" id="TIGR01178">
    <property type="entry name" value="ade"/>
    <property type="match status" value="1"/>
</dbReference>
<proteinExistence type="inferred from homology"/>
<comment type="cofactor">
    <cofactor evidence="1 8">
        <name>Mn(2+)</name>
        <dbReference type="ChEBI" id="CHEBI:29035"/>
    </cofactor>
</comment>
<evidence type="ECO:0000256" key="3">
    <source>
        <dbReference type="ARBA" id="ARBA00012782"/>
    </source>
</evidence>
<evidence type="ECO:0000256" key="8">
    <source>
        <dbReference type="HAMAP-Rule" id="MF_01518"/>
    </source>
</evidence>
<evidence type="ECO:0000259" key="9">
    <source>
        <dbReference type="Pfam" id="PF01979"/>
    </source>
</evidence>
<evidence type="ECO:0000256" key="5">
    <source>
        <dbReference type="ARBA" id="ARBA00023211"/>
    </source>
</evidence>
<reference evidence="12" key="2">
    <citation type="submission" date="2019-01" db="EMBL/GenBank/DDBJ databases">
        <title>Genome sequence of Desulfonema ishimotonii strain Tokyo 01.</title>
        <authorList>
            <person name="Fukui M."/>
        </authorList>
    </citation>
    <scope>NUCLEOTIDE SEQUENCE [LARGE SCALE GENOMIC DNA]</scope>
    <source>
        <strain evidence="12">Tokyo 01</strain>
    </source>
</reference>
<dbReference type="Pfam" id="PF13382">
    <property type="entry name" value="Adenine_deam_C"/>
    <property type="match status" value="1"/>
</dbReference>
<name>A0A401G0J1_9BACT</name>
<evidence type="ECO:0000256" key="7">
    <source>
        <dbReference type="ARBA" id="ARBA00069718"/>
    </source>
</evidence>
<dbReference type="GO" id="GO:0006146">
    <property type="term" value="P:adenine catabolic process"/>
    <property type="evidence" value="ECO:0007669"/>
    <property type="project" value="InterPro"/>
</dbReference>
<dbReference type="SUPFAM" id="SSF51338">
    <property type="entry name" value="Composite domain of metallo-dependent hydrolases"/>
    <property type="match status" value="1"/>
</dbReference>
<dbReference type="Pfam" id="PF01979">
    <property type="entry name" value="Amidohydro_1"/>
    <property type="match status" value="1"/>
</dbReference>
<dbReference type="SUPFAM" id="SSF51556">
    <property type="entry name" value="Metallo-dependent hydrolases"/>
    <property type="match status" value="1"/>
</dbReference>
<evidence type="ECO:0000259" key="10">
    <source>
        <dbReference type="Pfam" id="PF13382"/>
    </source>
</evidence>
<dbReference type="RefSeq" id="WP_124329886.1">
    <property type="nucleotide sequence ID" value="NZ_BEXT01000001.1"/>
</dbReference>
<dbReference type="InterPro" id="IPR032466">
    <property type="entry name" value="Metal_Hydrolase"/>
</dbReference>
<keyword evidence="4 8" id="KW-0378">Hydrolase</keyword>
<evidence type="ECO:0000256" key="4">
    <source>
        <dbReference type="ARBA" id="ARBA00022801"/>
    </source>
</evidence>
<dbReference type="EC" id="3.5.4.2" evidence="3 8"/>
<evidence type="ECO:0000256" key="6">
    <source>
        <dbReference type="ARBA" id="ARBA00047720"/>
    </source>
</evidence>
<evidence type="ECO:0000313" key="12">
    <source>
        <dbReference type="Proteomes" id="UP000288096"/>
    </source>
</evidence>
<dbReference type="PANTHER" id="PTHR11113:SF2">
    <property type="entry name" value="ADENINE DEAMINASE"/>
    <property type="match status" value="1"/>
</dbReference>
<reference evidence="12" key="1">
    <citation type="submission" date="2017-11" db="EMBL/GenBank/DDBJ databases">
        <authorList>
            <person name="Watanabe M."/>
            <person name="Kojima H."/>
        </authorList>
    </citation>
    <scope>NUCLEOTIDE SEQUENCE [LARGE SCALE GENOMIC DNA]</scope>
    <source>
        <strain evidence="12">Tokyo 01</strain>
    </source>
</reference>
<dbReference type="InterPro" id="IPR006680">
    <property type="entry name" value="Amidohydro-rel"/>
</dbReference>
<dbReference type="InterPro" id="IPR006679">
    <property type="entry name" value="Adenine_deam"/>
</dbReference>
<protein>
    <recommendedName>
        <fullName evidence="7 8">Adenine deaminase</fullName>
        <shortName evidence="8">Adenase</shortName>
        <shortName evidence="8">Adenine aminase</shortName>
        <ecNumber evidence="3 8">3.5.4.2</ecNumber>
    </recommendedName>
</protein>
<sequence>MNPNHVIAVARGEKEADLLLADARIVNVFSGEIVSGSLAIAGGRIAGMGDYAARRRTDLKGRYLCPGLIDAHVHIESAMASVTEFARAVLPLGTTTVVADPHEIANVLGADGIRYMLRSAENQPMNICYSLPSCVPATEMETSGARLDAEDLLPFMEEDRILALAEMMNYPGVIYGDADVLKKIGLARAHRKPTDGHAPGLTGPELNAYLSTGIASDHECTTAPEAMEKLAAGMFIMVREGTCARNLDALFPAISERTADRMMWCTDDRHPHDILDQGHLDYIVRRAIGLGLDPVTAIQMGTLNPARYFGIRDAGAIAPGYRADLMIFSDLDTPRAEQVYHGGRLVAEDGAILPEITRPAPVSVPRIMNLLPDDVDFTIPARGRRIRVIEVVQDQVMTGRRETDAAVKDGMAVADVSRDLLKMAVVERYTGAGGTGLGFVTGLGLRRGALASSVAHDSHNIIVAGADDRDMKAALNAVVRMGGGMAVACDGAVRAELPLPIAGLMSDAPMPVIREQMDSLISAARELGTRLHDPFMALGFLALPVIPDLKLTDKGLVDVTQFRIVPLFAD</sequence>
<dbReference type="PANTHER" id="PTHR11113">
    <property type="entry name" value="N-ACETYLGLUCOSAMINE-6-PHOSPHATE DEACETYLASE"/>
    <property type="match status" value="1"/>
</dbReference>
<dbReference type="GO" id="GO:0000034">
    <property type="term" value="F:adenine deaminase activity"/>
    <property type="evidence" value="ECO:0007669"/>
    <property type="project" value="UniProtKB-UniRule"/>
</dbReference>
<dbReference type="Gene3D" id="2.30.40.10">
    <property type="entry name" value="Urease, subunit C, domain 1"/>
    <property type="match status" value="1"/>
</dbReference>
<dbReference type="Gene3D" id="3.20.20.140">
    <property type="entry name" value="Metal-dependent hydrolases"/>
    <property type="match status" value="1"/>
</dbReference>